<keyword evidence="2" id="KW-1185">Reference proteome</keyword>
<dbReference type="Proteomes" id="UP001177212">
    <property type="component" value="Unassembled WGS sequence"/>
</dbReference>
<evidence type="ECO:0000313" key="2">
    <source>
        <dbReference type="Proteomes" id="UP001177212"/>
    </source>
</evidence>
<accession>A0ABT9FHV1</accession>
<organism evidence="1 2">
    <name type="scientific">Pseudoalteromonas marina</name>
    <dbReference type="NCBI Taxonomy" id="267375"/>
    <lineage>
        <taxon>Bacteria</taxon>
        <taxon>Pseudomonadati</taxon>
        <taxon>Pseudomonadota</taxon>
        <taxon>Gammaproteobacteria</taxon>
        <taxon>Alteromonadales</taxon>
        <taxon>Pseudoalteromonadaceae</taxon>
        <taxon>Pseudoalteromonas</taxon>
    </lineage>
</organism>
<comment type="caution">
    <text evidence="1">The sequence shown here is derived from an EMBL/GenBank/DDBJ whole genome shotgun (WGS) entry which is preliminary data.</text>
</comment>
<dbReference type="RefSeq" id="WP_305472981.1">
    <property type="nucleotide sequence ID" value="NZ_JAUYVT010000020.1"/>
</dbReference>
<protein>
    <recommendedName>
        <fullName evidence="3">Phage protein</fullName>
    </recommendedName>
</protein>
<reference evidence="1" key="1">
    <citation type="submission" date="2023-07" db="EMBL/GenBank/DDBJ databases">
        <title>Genome content predicts the carbon catabolic preferences of heterotrophic bacteria.</title>
        <authorList>
            <person name="Gralka M."/>
        </authorList>
    </citation>
    <scope>NUCLEOTIDE SEQUENCE</scope>
    <source>
        <strain evidence="1">4G09</strain>
    </source>
</reference>
<evidence type="ECO:0000313" key="1">
    <source>
        <dbReference type="EMBL" id="MDP2566371.1"/>
    </source>
</evidence>
<gene>
    <name evidence="1" type="ORF">Q8W34_17125</name>
</gene>
<sequence length="50" mass="5476">MKCDSCNKEFDKLDNGNEDGGESVASEFGFIDLDAICQNCENLMLDILNG</sequence>
<evidence type="ECO:0008006" key="3">
    <source>
        <dbReference type="Google" id="ProtNLM"/>
    </source>
</evidence>
<dbReference type="EMBL" id="JAUYVT010000020">
    <property type="protein sequence ID" value="MDP2566371.1"/>
    <property type="molecule type" value="Genomic_DNA"/>
</dbReference>
<proteinExistence type="predicted"/>
<name>A0ABT9FHV1_9GAMM</name>